<dbReference type="Proteomes" id="UP000808372">
    <property type="component" value="Chromosome 26"/>
</dbReference>
<evidence type="ECO:0000313" key="4">
    <source>
        <dbReference type="RefSeq" id="XP_038821405.1"/>
    </source>
</evidence>
<evidence type="ECO:0000256" key="1">
    <source>
        <dbReference type="SAM" id="MobiDB-lite"/>
    </source>
</evidence>
<keyword evidence="3" id="KW-1185">Reference proteome</keyword>
<feature type="compositionally biased region" description="Low complexity" evidence="1">
    <location>
        <begin position="387"/>
        <end position="412"/>
    </location>
</feature>
<dbReference type="KEGG" id="snh:120021660"/>
<accession>A0A8U0TMD3</accession>
<keyword evidence="2" id="KW-0732">Signal</keyword>
<evidence type="ECO:0000256" key="2">
    <source>
        <dbReference type="SAM" id="SignalP"/>
    </source>
</evidence>
<feature type="compositionally biased region" description="Low complexity" evidence="1">
    <location>
        <begin position="422"/>
        <end position="438"/>
    </location>
</feature>
<evidence type="ECO:0000313" key="3">
    <source>
        <dbReference type="Proteomes" id="UP000808372"/>
    </source>
</evidence>
<dbReference type="GeneID" id="120021660"/>
<sequence>MSPSQSSVLLLLLVSGSWASHFYGGTMTFDPRGSNPNGTYRVDLRYKTGFHSCTVTDTWLCVSGDCGTRTSLAVQTVDREISGDWCQTEGRMTRHVSNNTHTFDLRMDGGNWISTSNNVVGWRLLTHVDLGVRSDTGKANRSPQTTVIPLMRVPVNCRRDFNMLSFDPDGDGVRCRYAVPTDECVTSSNLAGVNFTLRWDCTLSFWSNTNTTGTYAVQMMMEDFPTQSISLSYTNGSQSNRTSGQTLSKLPVQFAMTVDPVVPSCTEGVYIPMFLSPTPAQGALLYASADHPLEISVRAQATHSTVSELLMSGPGNISENTTSPGEHLLRWTPTDDEEGGYYPVCFIAQGVLGSSRYQSELRCVIVSVNSSAITTTPITATFPTTTQPTSDFTTFSTNPTTDLTTNNVDNTTMSNGPSKYGVTNQTTDLTTNNVDNTTMSNGPSKYGVTNQTTDLTTNNVDNTTMSNGPSKYGVTNQTTDLTTNNVDNTTMSNGPSKYGVTNQTTDLTTNNVDNTTMSNGPSKYGVTNQTTDLTTNNVDNTTMSNGPSKYGVTNQTTDLTTNNVDNTTMSNGPRYVVGLRMKLSSLTSLTDDYIRETVLQKLREELIRRGLSGDITLRLRASQEISP</sequence>
<organism evidence="3 4">
    <name type="scientific">Salvelinus namaycush</name>
    <name type="common">Lake trout</name>
    <name type="synonym">Salmo namaycush</name>
    <dbReference type="NCBI Taxonomy" id="8040"/>
    <lineage>
        <taxon>Eukaryota</taxon>
        <taxon>Metazoa</taxon>
        <taxon>Chordata</taxon>
        <taxon>Craniata</taxon>
        <taxon>Vertebrata</taxon>
        <taxon>Euteleostomi</taxon>
        <taxon>Actinopterygii</taxon>
        <taxon>Neopterygii</taxon>
        <taxon>Teleostei</taxon>
        <taxon>Protacanthopterygii</taxon>
        <taxon>Salmoniformes</taxon>
        <taxon>Salmonidae</taxon>
        <taxon>Salmoninae</taxon>
        <taxon>Salvelinus</taxon>
    </lineage>
</organism>
<gene>
    <name evidence="4" type="primary">LOC120021660</name>
</gene>
<feature type="compositionally biased region" description="Low complexity" evidence="1">
    <location>
        <begin position="474"/>
        <end position="490"/>
    </location>
</feature>
<protein>
    <submittedName>
        <fullName evidence="4">Uncharacterized protein LOC120021660</fullName>
    </submittedName>
</protein>
<feature type="signal peptide" evidence="2">
    <location>
        <begin position="1"/>
        <end position="19"/>
    </location>
</feature>
<feature type="chain" id="PRO_5035796028" evidence="2">
    <location>
        <begin position="20"/>
        <end position="627"/>
    </location>
</feature>
<reference evidence="4" key="1">
    <citation type="submission" date="2025-08" db="UniProtKB">
        <authorList>
            <consortium name="RefSeq"/>
        </authorList>
    </citation>
    <scope>IDENTIFICATION</scope>
    <source>
        <tissue evidence="4">White muscle</tissue>
    </source>
</reference>
<proteinExistence type="predicted"/>
<dbReference type="AlphaFoldDB" id="A0A8U0TMD3"/>
<feature type="compositionally biased region" description="Low complexity" evidence="1">
    <location>
        <begin position="448"/>
        <end position="464"/>
    </location>
</feature>
<name>A0A8U0TMD3_SALNM</name>
<dbReference type="RefSeq" id="XP_038821405.1">
    <property type="nucleotide sequence ID" value="XM_038965477.1"/>
</dbReference>
<feature type="region of interest" description="Disordered" evidence="1">
    <location>
        <begin position="387"/>
        <end position="499"/>
    </location>
</feature>